<proteinExistence type="inferred from homology"/>
<organism evidence="4 5">
    <name type="scientific">Podarcis lilfordi</name>
    <name type="common">Lilford's wall lizard</name>
    <dbReference type="NCBI Taxonomy" id="74358"/>
    <lineage>
        <taxon>Eukaryota</taxon>
        <taxon>Metazoa</taxon>
        <taxon>Chordata</taxon>
        <taxon>Craniata</taxon>
        <taxon>Vertebrata</taxon>
        <taxon>Euteleostomi</taxon>
        <taxon>Lepidosauria</taxon>
        <taxon>Squamata</taxon>
        <taxon>Bifurcata</taxon>
        <taxon>Unidentata</taxon>
        <taxon>Episquamata</taxon>
        <taxon>Laterata</taxon>
        <taxon>Lacertibaenia</taxon>
        <taxon>Lacertidae</taxon>
        <taxon>Podarcis</taxon>
    </lineage>
</organism>
<dbReference type="PANTHER" id="PTHR22574:SF2">
    <property type="entry name" value="GOLGI-ASSOCIATED RAB2 INTERACTOR PROTEIN 3"/>
    <property type="match status" value="1"/>
</dbReference>
<name>A0AA35PMM1_9SAUR</name>
<feature type="compositionally biased region" description="Polar residues" evidence="2">
    <location>
        <begin position="205"/>
        <end position="229"/>
    </location>
</feature>
<dbReference type="GO" id="GO:0005634">
    <property type="term" value="C:nucleus"/>
    <property type="evidence" value="ECO:0007669"/>
    <property type="project" value="TreeGrafter"/>
</dbReference>
<feature type="region of interest" description="Disordered" evidence="2">
    <location>
        <begin position="167"/>
        <end position="361"/>
    </location>
</feature>
<feature type="compositionally biased region" description="Low complexity" evidence="2">
    <location>
        <begin position="186"/>
        <end position="198"/>
    </location>
</feature>
<gene>
    <name evidence="4" type="ORF">PODLI_1B016676</name>
</gene>
<feature type="compositionally biased region" description="Basic and acidic residues" evidence="2">
    <location>
        <begin position="309"/>
        <end position="325"/>
    </location>
</feature>
<keyword evidence="5" id="KW-1185">Reference proteome</keyword>
<evidence type="ECO:0000256" key="1">
    <source>
        <dbReference type="ARBA" id="ARBA00038379"/>
    </source>
</evidence>
<feature type="compositionally biased region" description="Basic residues" evidence="2">
    <location>
        <begin position="176"/>
        <end position="185"/>
    </location>
</feature>
<feature type="compositionally biased region" description="Basic residues" evidence="2">
    <location>
        <begin position="344"/>
        <end position="361"/>
    </location>
</feature>
<evidence type="ECO:0000259" key="3">
    <source>
        <dbReference type="Pfam" id="PF12480"/>
    </source>
</evidence>
<evidence type="ECO:0000313" key="4">
    <source>
        <dbReference type="EMBL" id="CAI5790237.1"/>
    </source>
</evidence>
<reference evidence="4" key="1">
    <citation type="submission" date="2022-12" db="EMBL/GenBank/DDBJ databases">
        <authorList>
            <person name="Alioto T."/>
            <person name="Alioto T."/>
            <person name="Gomez Garrido J."/>
        </authorList>
    </citation>
    <scope>NUCLEOTIDE SEQUENCE</scope>
</reference>
<dbReference type="AlphaFoldDB" id="A0AA35PMM1"/>
<dbReference type="Pfam" id="PF12480">
    <property type="entry name" value="GARIL_Rab2_bd"/>
    <property type="match status" value="1"/>
</dbReference>
<feature type="compositionally biased region" description="Low complexity" evidence="2">
    <location>
        <begin position="241"/>
        <end position="251"/>
    </location>
</feature>
<comment type="similarity">
    <text evidence="1">Belongs to the GARIN family.</text>
</comment>
<evidence type="ECO:0000313" key="5">
    <source>
        <dbReference type="Proteomes" id="UP001178461"/>
    </source>
</evidence>
<sequence>MPGTEASHGKTFFTRKMGPLQRQLRQGEYGMFQFSPMFESDFIQISKQGGPVEIHNQEHIVTLGITSTSPVLLIPNVLLLARPIAPSEEHTTKAKSIFHRHPPPRYELTRLFPLRYVKISIHNAEKKQLRFKLVSGRTFYLQLCESDKRGDLFDAWVRIVQMLRPPSEENLDEHPKKKKGKKPKSLKPSSSAPSLPLKGKVKNALKSSSPKHASSGKHNWNIHTATKMASAQEFETKKTSEPIISSDSSGSLQPLTPALPSRSENTLTKDPELPLEAQELAEKSEKEVAELSPNRKSYVGEKSGSQTKRKSDIKSHRSSSGEKGRKPSKIVSLIRSCSWGSTRKDKRSARARARGRKRRGE</sequence>
<protein>
    <submittedName>
        <fullName evidence="4">DUF3699 domain-containing protein</fullName>
    </submittedName>
</protein>
<accession>A0AA35PMM1</accession>
<dbReference type="PANTHER" id="PTHR22574">
    <property type="match status" value="1"/>
</dbReference>
<evidence type="ECO:0000256" key="2">
    <source>
        <dbReference type="SAM" id="MobiDB-lite"/>
    </source>
</evidence>
<dbReference type="InterPro" id="IPR022168">
    <property type="entry name" value="GARIL-like_Rab2B-bd"/>
</dbReference>
<dbReference type="Proteomes" id="UP001178461">
    <property type="component" value="Chromosome 13"/>
</dbReference>
<dbReference type="EMBL" id="OX395138">
    <property type="protein sequence ID" value="CAI5790237.1"/>
    <property type="molecule type" value="Genomic_DNA"/>
</dbReference>
<feature type="compositionally biased region" description="Basic and acidic residues" evidence="2">
    <location>
        <begin position="280"/>
        <end position="289"/>
    </location>
</feature>
<feature type="domain" description="Golgi associated RAB2 interactor protein-like Rab2B-binding" evidence="3">
    <location>
        <begin position="107"/>
        <end position="168"/>
    </location>
</feature>